<dbReference type="InterPro" id="IPR003439">
    <property type="entry name" value="ABC_transporter-like_ATP-bd"/>
</dbReference>
<evidence type="ECO:0000313" key="11">
    <source>
        <dbReference type="Proteomes" id="UP000000263"/>
    </source>
</evidence>
<dbReference type="FunFam" id="3.40.50.300:FF:000224">
    <property type="entry name" value="Energy-coupling factor transporter ATP-binding protein EcfA"/>
    <property type="match status" value="1"/>
</dbReference>
<dbReference type="Gene3D" id="3.40.50.300">
    <property type="entry name" value="P-loop containing nucleotide triphosphate hydrolases"/>
    <property type="match status" value="1"/>
</dbReference>
<comment type="subcellular location">
    <subcellularLocation>
        <location evidence="1">Cell membrane</location>
    </subcellularLocation>
</comment>
<keyword evidence="3" id="KW-0813">Transport</keyword>
<comment type="similarity">
    <text evidence="2">Belongs to the ABC transporter superfamily.</text>
</comment>
<protein>
    <submittedName>
        <fullName evidence="10">Cobalt ABC transporter, ATPase subunit</fullName>
    </submittedName>
</protein>
<dbReference type="STRING" id="383372.Rcas_4263"/>
<keyword evidence="4" id="KW-1003">Cell membrane</keyword>
<reference evidence="10 11" key="1">
    <citation type="submission" date="2007-08" db="EMBL/GenBank/DDBJ databases">
        <title>Complete sequence of Roseiflexus castenholzii DSM 13941.</title>
        <authorList>
            <consortium name="US DOE Joint Genome Institute"/>
            <person name="Copeland A."/>
            <person name="Lucas S."/>
            <person name="Lapidus A."/>
            <person name="Barry K."/>
            <person name="Glavina del Rio T."/>
            <person name="Dalin E."/>
            <person name="Tice H."/>
            <person name="Pitluck S."/>
            <person name="Thompson L.S."/>
            <person name="Brettin T."/>
            <person name="Bruce D."/>
            <person name="Detter J.C."/>
            <person name="Han C."/>
            <person name="Tapia R."/>
            <person name="Schmutz J."/>
            <person name="Larimer F."/>
            <person name="Land M."/>
            <person name="Hauser L."/>
            <person name="Kyrpides N."/>
            <person name="Mikhailova N."/>
            <person name="Bryant D.A."/>
            <person name="Hanada S."/>
            <person name="Tsukatani Y."/>
            <person name="Richardson P."/>
        </authorList>
    </citation>
    <scope>NUCLEOTIDE SEQUENCE [LARGE SCALE GENOMIC DNA]</scope>
    <source>
        <strain evidence="11">DSM 13941 / HLO8</strain>
    </source>
</reference>
<evidence type="ECO:0000256" key="1">
    <source>
        <dbReference type="ARBA" id="ARBA00004236"/>
    </source>
</evidence>
<evidence type="ECO:0000256" key="8">
    <source>
        <dbReference type="ARBA" id="ARBA00023136"/>
    </source>
</evidence>
<keyword evidence="6" id="KW-0067">ATP-binding</keyword>
<dbReference type="RefSeq" id="WP_012122711.1">
    <property type="nucleotide sequence ID" value="NC_009767.1"/>
</dbReference>
<dbReference type="InterPro" id="IPR003593">
    <property type="entry name" value="AAA+_ATPase"/>
</dbReference>
<dbReference type="PANTHER" id="PTHR43553:SF24">
    <property type="entry name" value="ENERGY-COUPLING FACTOR TRANSPORTER ATP-BINDING PROTEIN ECFA1"/>
    <property type="match status" value="1"/>
</dbReference>
<keyword evidence="5" id="KW-0547">Nucleotide-binding</keyword>
<evidence type="ECO:0000256" key="3">
    <source>
        <dbReference type="ARBA" id="ARBA00022448"/>
    </source>
</evidence>
<evidence type="ECO:0000256" key="6">
    <source>
        <dbReference type="ARBA" id="ARBA00022840"/>
    </source>
</evidence>
<proteinExistence type="inferred from homology"/>
<dbReference type="eggNOG" id="COG1122">
    <property type="taxonomic scope" value="Bacteria"/>
</dbReference>
<dbReference type="OrthoDB" id="9784332at2"/>
<dbReference type="CDD" id="cd03225">
    <property type="entry name" value="ABC_cobalt_CbiO_domain1"/>
    <property type="match status" value="1"/>
</dbReference>
<keyword evidence="7" id="KW-1278">Translocase</keyword>
<evidence type="ECO:0000256" key="4">
    <source>
        <dbReference type="ARBA" id="ARBA00022475"/>
    </source>
</evidence>
<dbReference type="Proteomes" id="UP000000263">
    <property type="component" value="Chromosome"/>
</dbReference>
<dbReference type="HOGENOM" id="CLU_000604_1_22_0"/>
<name>A7NRU4_ROSCS</name>
<evidence type="ECO:0000259" key="9">
    <source>
        <dbReference type="PROSITE" id="PS50893"/>
    </source>
</evidence>
<feature type="domain" description="ABC transporter" evidence="9">
    <location>
        <begin position="20"/>
        <end position="249"/>
    </location>
</feature>
<sequence length="259" mass="28459">MLRSDLTVNASLSVDHTPLLLIDDLHFAYPDGRVALRGVHLRIARGEKVALVGPNGAGKSTLLLHLNGVLRGNGRIEVAGLPVSERTLSQVRARVGLVFQNPDDQLFSPTVFEDVAFGPLHMGLAARDVQARVERALALVGMSTYRERHPYHLSMGEKKRIAIATVLAMEPEILAFDEPSAGLDPRARRGLIRLLRDLPLTMLVSTHDMAMVQELCDRMIIMDEGRIVADGTAATMLDDEALLEAHGLETPWKERGVRD</sequence>
<gene>
    <name evidence="10" type="ordered locus">Rcas_4263</name>
</gene>
<dbReference type="GO" id="GO:0042626">
    <property type="term" value="F:ATPase-coupled transmembrane transporter activity"/>
    <property type="evidence" value="ECO:0007669"/>
    <property type="project" value="TreeGrafter"/>
</dbReference>
<dbReference type="SMART" id="SM00382">
    <property type="entry name" value="AAA"/>
    <property type="match status" value="1"/>
</dbReference>
<dbReference type="InterPro" id="IPR050095">
    <property type="entry name" value="ECF_ABC_transporter_ATP-bd"/>
</dbReference>
<evidence type="ECO:0000313" key="10">
    <source>
        <dbReference type="EMBL" id="ABU60290.1"/>
    </source>
</evidence>
<dbReference type="SUPFAM" id="SSF52540">
    <property type="entry name" value="P-loop containing nucleoside triphosphate hydrolases"/>
    <property type="match status" value="1"/>
</dbReference>
<evidence type="ECO:0000256" key="2">
    <source>
        <dbReference type="ARBA" id="ARBA00005417"/>
    </source>
</evidence>
<keyword evidence="8" id="KW-0472">Membrane</keyword>
<keyword evidence="11" id="KW-1185">Reference proteome</keyword>
<dbReference type="InterPro" id="IPR027417">
    <property type="entry name" value="P-loop_NTPase"/>
</dbReference>
<evidence type="ECO:0000256" key="5">
    <source>
        <dbReference type="ARBA" id="ARBA00022741"/>
    </source>
</evidence>
<dbReference type="InterPro" id="IPR015856">
    <property type="entry name" value="ABC_transpr_CbiO/EcfA_su"/>
</dbReference>
<evidence type="ECO:0000256" key="7">
    <source>
        <dbReference type="ARBA" id="ARBA00022967"/>
    </source>
</evidence>
<organism evidence="10 11">
    <name type="scientific">Roseiflexus castenholzii (strain DSM 13941 / HLO8)</name>
    <dbReference type="NCBI Taxonomy" id="383372"/>
    <lineage>
        <taxon>Bacteria</taxon>
        <taxon>Bacillati</taxon>
        <taxon>Chloroflexota</taxon>
        <taxon>Chloroflexia</taxon>
        <taxon>Chloroflexales</taxon>
        <taxon>Roseiflexineae</taxon>
        <taxon>Roseiflexaceae</taxon>
        <taxon>Roseiflexus</taxon>
    </lineage>
</organism>
<dbReference type="GO" id="GO:0005524">
    <property type="term" value="F:ATP binding"/>
    <property type="evidence" value="ECO:0007669"/>
    <property type="project" value="UniProtKB-KW"/>
</dbReference>
<dbReference type="GO" id="GO:0016887">
    <property type="term" value="F:ATP hydrolysis activity"/>
    <property type="evidence" value="ECO:0007669"/>
    <property type="project" value="InterPro"/>
</dbReference>
<dbReference type="AlphaFoldDB" id="A7NRU4"/>
<dbReference type="PANTHER" id="PTHR43553">
    <property type="entry name" value="HEAVY METAL TRANSPORTER"/>
    <property type="match status" value="1"/>
</dbReference>
<dbReference type="KEGG" id="rca:Rcas_4263"/>
<dbReference type="Pfam" id="PF00005">
    <property type="entry name" value="ABC_tran"/>
    <property type="match status" value="1"/>
</dbReference>
<dbReference type="EMBL" id="CP000804">
    <property type="protein sequence ID" value="ABU60290.1"/>
    <property type="molecule type" value="Genomic_DNA"/>
</dbReference>
<accession>A7NRU4</accession>
<dbReference type="PROSITE" id="PS50893">
    <property type="entry name" value="ABC_TRANSPORTER_2"/>
    <property type="match status" value="1"/>
</dbReference>
<dbReference type="GO" id="GO:0043190">
    <property type="term" value="C:ATP-binding cassette (ABC) transporter complex"/>
    <property type="evidence" value="ECO:0007669"/>
    <property type="project" value="TreeGrafter"/>
</dbReference>